<evidence type="ECO:0000313" key="1">
    <source>
        <dbReference type="EMBL" id="CAG8716778.1"/>
    </source>
</evidence>
<proteinExistence type="predicted"/>
<sequence>TKMNPTFISSTTAGTTEKPDGDPVNQCSIMRSINGATLGTTEKPDGDPVNQCSIM</sequence>
<keyword evidence="2" id="KW-1185">Reference proteome</keyword>
<protein>
    <submittedName>
        <fullName evidence="1">18574_t:CDS:1</fullName>
    </submittedName>
</protein>
<gene>
    <name evidence="1" type="ORF">RPERSI_LOCUS10956</name>
</gene>
<dbReference type="Proteomes" id="UP000789920">
    <property type="component" value="Unassembled WGS sequence"/>
</dbReference>
<evidence type="ECO:0000313" key="2">
    <source>
        <dbReference type="Proteomes" id="UP000789920"/>
    </source>
</evidence>
<dbReference type="EMBL" id="CAJVQC010022166">
    <property type="protein sequence ID" value="CAG8716778.1"/>
    <property type="molecule type" value="Genomic_DNA"/>
</dbReference>
<feature type="non-terminal residue" evidence="1">
    <location>
        <position position="1"/>
    </location>
</feature>
<organism evidence="1 2">
    <name type="scientific">Racocetra persica</name>
    <dbReference type="NCBI Taxonomy" id="160502"/>
    <lineage>
        <taxon>Eukaryota</taxon>
        <taxon>Fungi</taxon>
        <taxon>Fungi incertae sedis</taxon>
        <taxon>Mucoromycota</taxon>
        <taxon>Glomeromycotina</taxon>
        <taxon>Glomeromycetes</taxon>
        <taxon>Diversisporales</taxon>
        <taxon>Gigasporaceae</taxon>
        <taxon>Racocetra</taxon>
    </lineage>
</organism>
<comment type="caution">
    <text evidence="1">The sequence shown here is derived from an EMBL/GenBank/DDBJ whole genome shotgun (WGS) entry which is preliminary data.</text>
</comment>
<name>A0ACA9PQQ8_9GLOM</name>
<accession>A0ACA9PQQ8</accession>
<reference evidence="1" key="1">
    <citation type="submission" date="2021-06" db="EMBL/GenBank/DDBJ databases">
        <authorList>
            <person name="Kallberg Y."/>
            <person name="Tangrot J."/>
            <person name="Rosling A."/>
        </authorList>
    </citation>
    <scope>NUCLEOTIDE SEQUENCE</scope>
    <source>
        <strain evidence="1">MA461A</strain>
    </source>
</reference>